<name>A0A9P8PFG8_9ASCO</name>
<dbReference type="HAMAP" id="MF_03048">
    <property type="entry name" value="Urm1"/>
    <property type="match status" value="1"/>
</dbReference>
<comment type="function">
    <text evidence="5">Acts as a sulfur carrier required for 2-thiolation of mcm(5)S(2)U at tRNA wobble positions of cytosolic tRNA(Lys), tRNA(Glu) and tRNA(Gln). Serves as sulfur donor in tRNA 2-thiolation reaction by being thiocarboxylated (-COSH) at its C-terminus by the MOCS3 homolog UBA4. The sulfur is then transferred to tRNA to form 2-thiolation of mcm(5)S(2)U. Prior mcm(5) tRNA modification by the elongator complex is required for 2-thiolation. Also acts as a ubiquitin-like protein (UBL) that is covalently conjugated via an isopeptide bond to lysine residues of target proteins such as AHP1. The thiocarboxylated form serves as substrate for conjugation and oxidative stress specifically induces the formation of UBL-protein conjugates.</text>
</comment>
<evidence type="ECO:0000256" key="6">
    <source>
        <dbReference type="RuleBase" id="RU361182"/>
    </source>
</evidence>
<keyword evidence="3 5" id="KW-0819">tRNA processing</keyword>
<keyword evidence="9" id="KW-1185">Reference proteome</keyword>
<keyword evidence="1 5" id="KW-0963">Cytoplasm</keyword>
<dbReference type="GO" id="GO:0002098">
    <property type="term" value="P:tRNA wobble uridine modification"/>
    <property type="evidence" value="ECO:0007669"/>
    <property type="project" value="UniProtKB-UniRule"/>
</dbReference>
<keyword evidence="4 5" id="KW-0833">Ubl conjugation pathway</keyword>
<dbReference type="GO" id="GO:0032447">
    <property type="term" value="P:protein urmylation"/>
    <property type="evidence" value="ECO:0007669"/>
    <property type="project" value="UniProtKB-UniRule"/>
</dbReference>
<comment type="similarity">
    <text evidence="5 6">Belongs to the URM1 family.</text>
</comment>
<evidence type="ECO:0000313" key="8">
    <source>
        <dbReference type="EMBL" id="KAH3670585.1"/>
    </source>
</evidence>
<feature type="chain" id="PRO_5040322752" description="Ubiquitin-related modifier 1" evidence="7">
    <location>
        <begin position="21"/>
        <end position="290"/>
    </location>
</feature>
<dbReference type="InterPro" id="IPR012675">
    <property type="entry name" value="Beta-grasp_dom_sf"/>
</dbReference>
<accession>A0A9P8PFG8</accession>
<dbReference type="OrthoDB" id="10248987at2759"/>
<keyword evidence="7" id="KW-0732">Signal</keyword>
<dbReference type="GO" id="GO:0034227">
    <property type="term" value="P:tRNA thio-modification"/>
    <property type="evidence" value="ECO:0007669"/>
    <property type="project" value="UniProtKB-UniRule"/>
</dbReference>
<dbReference type="InterPro" id="IPR016155">
    <property type="entry name" value="Mopterin_synth/thiamin_S_b"/>
</dbReference>
<dbReference type="GO" id="GO:0005829">
    <property type="term" value="C:cytosol"/>
    <property type="evidence" value="ECO:0007669"/>
    <property type="project" value="UniProtKB-UniRule"/>
</dbReference>
<proteinExistence type="inferred from homology"/>
<evidence type="ECO:0000313" key="9">
    <source>
        <dbReference type="Proteomes" id="UP000769157"/>
    </source>
</evidence>
<dbReference type="EMBL" id="JAEUBE010000087">
    <property type="protein sequence ID" value="KAH3670585.1"/>
    <property type="molecule type" value="Genomic_DNA"/>
</dbReference>
<comment type="caution">
    <text evidence="8">The sequence shown here is derived from an EMBL/GenBank/DDBJ whole genome shotgun (WGS) entry which is preliminary data.</text>
</comment>
<dbReference type="PANTHER" id="PTHR14986">
    <property type="entry name" value="RURM1 PROTEIN"/>
    <property type="match status" value="1"/>
</dbReference>
<evidence type="ECO:0000256" key="1">
    <source>
        <dbReference type="ARBA" id="ARBA00022490"/>
    </source>
</evidence>
<reference evidence="8" key="1">
    <citation type="journal article" date="2021" name="Open Biol.">
        <title>Shared evolutionary footprints suggest mitochondrial oxidative damage underlies multiple complex I losses in fungi.</title>
        <authorList>
            <person name="Schikora-Tamarit M.A."/>
            <person name="Marcet-Houben M."/>
            <person name="Nosek J."/>
            <person name="Gabaldon T."/>
        </authorList>
    </citation>
    <scope>NUCLEOTIDE SEQUENCE</scope>
    <source>
        <strain evidence="8">CBS6075</strain>
    </source>
</reference>
<evidence type="ECO:0000256" key="5">
    <source>
        <dbReference type="HAMAP-Rule" id="MF_03048"/>
    </source>
</evidence>
<sequence length="290" mass="32224">MVSLCLGSSLVRLLTNLVHSVASCKVCSFDKPNTTLRKQSEVAKYRWIVARLAPVRDSIVRLISSGRHGERTWIDTSSGAVSTQNRVKSKSICEAEGNATSISLNPISTSFLKYTFFSSTDMGSGRDWFPSLRSVESQRGGFSNVLSGHCLLGSFKGTNFLYFFDGFESIFQSVTDDEIFFKLGFLPCGETSLHSKIFFSSTMPSVNVKVEFFQCAVSTEGNPTIKDLMYHITKTLLVDQKDYDVFVEDDTIRPGILVLINDTDWELEGEDEYELQDGDVIAFTSTLHGG</sequence>
<feature type="signal peptide" evidence="7">
    <location>
        <begin position="1"/>
        <end position="20"/>
    </location>
</feature>
<comment type="PTM">
    <text evidence="5">C-terminal thiocarboxylation occurs in 2 steps, it is first acyl-adenylated (-COAMP) via the hesA/moeB/thiF part of UBA4, then thiocarboxylated (-COSH) via the rhodanese domain of UBA4.</text>
</comment>
<dbReference type="SUPFAM" id="SSF54285">
    <property type="entry name" value="MoaD/ThiS"/>
    <property type="match status" value="1"/>
</dbReference>
<keyword evidence="2 5" id="KW-1017">Isopeptide bond</keyword>
<dbReference type="CDD" id="cd01764">
    <property type="entry name" value="Ubl_Urm1"/>
    <property type="match status" value="1"/>
</dbReference>
<dbReference type="Gene3D" id="3.10.20.30">
    <property type="match status" value="1"/>
</dbReference>
<dbReference type="AlphaFoldDB" id="A0A9P8PFG8"/>
<reference evidence="8" key="2">
    <citation type="submission" date="2021-01" db="EMBL/GenBank/DDBJ databases">
        <authorList>
            <person name="Schikora-Tamarit M.A."/>
        </authorList>
    </citation>
    <scope>NUCLEOTIDE SEQUENCE</scope>
    <source>
        <strain evidence="8">CBS6075</strain>
    </source>
</reference>
<feature type="modified residue" description="1-thioglycine" evidence="5">
    <location>
        <position position="290"/>
    </location>
</feature>
<evidence type="ECO:0000256" key="3">
    <source>
        <dbReference type="ARBA" id="ARBA00022694"/>
    </source>
</evidence>
<evidence type="ECO:0000256" key="7">
    <source>
        <dbReference type="SAM" id="SignalP"/>
    </source>
</evidence>
<evidence type="ECO:0000256" key="4">
    <source>
        <dbReference type="ARBA" id="ARBA00022786"/>
    </source>
</evidence>
<gene>
    <name evidence="5" type="primary">URM1</name>
    <name evidence="8" type="ORF">OGAPHI_001100</name>
</gene>
<organism evidence="8 9">
    <name type="scientific">Ogataea philodendri</name>
    <dbReference type="NCBI Taxonomy" id="1378263"/>
    <lineage>
        <taxon>Eukaryota</taxon>
        <taxon>Fungi</taxon>
        <taxon>Dikarya</taxon>
        <taxon>Ascomycota</taxon>
        <taxon>Saccharomycotina</taxon>
        <taxon>Pichiomycetes</taxon>
        <taxon>Pichiales</taxon>
        <taxon>Pichiaceae</taxon>
        <taxon>Ogataea</taxon>
    </lineage>
</organism>
<comment type="pathway">
    <text evidence="5 6">tRNA modification; 5-methoxycarbonylmethyl-2-thiouridine-tRNA biosynthesis.</text>
</comment>
<protein>
    <recommendedName>
        <fullName evidence="5 6">Ubiquitin-related modifier 1</fullName>
    </recommendedName>
</protein>
<feature type="cross-link" description="Glycyl lysine isopeptide (Gly-Lys) (interchain with K-? in acceptor proteins)" evidence="5">
    <location>
        <position position="290"/>
    </location>
</feature>
<dbReference type="InterPro" id="IPR015221">
    <property type="entry name" value="Urm1"/>
</dbReference>
<dbReference type="Pfam" id="PF09138">
    <property type="entry name" value="Urm1"/>
    <property type="match status" value="1"/>
</dbReference>
<evidence type="ECO:0000256" key="2">
    <source>
        <dbReference type="ARBA" id="ARBA00022499"/>
    </source>
</evidence>
<dbReference type="Proteomes" id="UP000769157">
    <property type="component" value="Unassembled WGS sequence"/>
</dbReference>
<comment type="subcellular location">
    <subcellularLocation>
        <location evidence="5 6">Cytoplasm</location>
    </subcellularLocation>
</comment>